<comment type="caution">
    <text evidence="7">The sequence shown here is derived from an EMBL/GenBank/DDBJ whole genome shotgun (WGS) entry which is preliminary data.</text>
</comment>
<dbReference type="PROSITE" id="PS51387">
    <property type="entry name" value="FAD_PCMH"/>
    <property type="match status" value="1"/>
</dbReference>
<accession>A0A7W9KRM1</accession>
<protein>
    <submittedName>
        <fullName evidence="7">FAD/FMN-containing dehydrogenase</fullName>
    </submittedName>
</protein>
<dbReference type="InterPro" id="IPR050416">
    <property type="entry name" value="FAD-linked_Oxidoreductase"/>
</dbReference>
<dbReference type="Gene3D" id="3.30.465.10">
    <property type="match status" value="1"/>
</dbReference>
<dbReference type="InterPro" id="IPR012951">
    <property type="entry name" value="BBE"/>
</dbReference>
<keyword evidence="3" id="KW-0285">Flavoprotein</keyword>
<dbReference type="PANTHER" id="PTHR42973">
    <property type="entry name" value="BINDING OXIDOREDUCTASE, PUTATIVE (AFU_ORTHOLOGUE AFUA_1G17690)-RELATED"/>
    <property type="match status" value="1"/>
</dbReference>
<dbReference type="AlphaFoldDB" id="A0A7W9KRM1"/>
<dbReference type="Proteomes" id="UP000585638">
    <property type="component" value="Unassembled WGS sequence"/>
</dbReference>
<evidence type="ECO:0000256" key="1">
    <source>
        <dbReference type="ARBA" id="ARBA00001974"/>
    </source>
</evidence>
<feature type="domain" description="FAD-binding PCMH-type" evidence="6">
    <location>
        <begin position="40"/>
        <end position="210"/>
    </location>
</feature>
<name>A0A7W9KRM1_9PSEU</name>
<dbReference type="PANTHER" id="PTHR42973:SF39">
    <property type="entry name" value="FAD-BINDING PCMH-TYPE DOMAIN-CONTAINING PROTEIN"/>
    <property type="match status" value="1"/>
</dbReference>
<dbReference type="InterPro" id="IPR016167">
    <property type="entry name" value="FAD-bd_PCMH_sub1"/>
</dbReference>
<dbReference type="InterPro" id="IPR006094">
    <property type="entry name" value="Oxid_FAD_bind_N"/>
</dbReference>
<evidence type="ECO:0000313" key="8">
    <source>
        <dbReference type="Proteomes" id="UP000585638"/>
    </source>
</evidence>
<dbReference type="PROSITE" id="PS00862">
    <property type="entry name" value="OX2_COVAL_FAD"/>
    <property type="match status" value="1"/>
</dbReference>
<dbReference type="RefSeq" id="WP_184869848.1">
    <property type="nucleotide sequence ID" value="NZ_BAAAWY010000043.1"/>
</dbReference>
<organism evidence="7 8">
    <name type="scientific">Kutzneria kofuensis</name>
    <dbReference type="NCBI Taxonomy" id="103725"/>
    <lineage>
        <taxon>Bacteria</taxon>
        <taxon>Bacillati</taxon>
        <taxon>Actinomycetota</taxon>
        <taxon>Actinomycetes</taxon>
        <taxon>Pseudonocardiales</taxon>
        <taxon>Pseudonocardiaceae</taxon>
        <taxon>Kutzneria</taxon>
    </lineage>
</organism>
<evidence type="ECO:0000259" key="6">
    <source>
        <dbReference type="PROSITE" id="PS51387"/>
    </source>
</evidence>
<dbReference type="GO" id="GO:0071949">
    <property type="term" value="F:FAD binding"/>
    <property type="evidence" value="ECO:0007669"/>
    <property type="project" value="InterPro"/>
</dbReference>
<dbReference type="Gene3D" id="3.40.462.20">
    <property type="match status" value="1"/>
</dbReference>
<reference evidence="7 8" key="1">
    <citation type="submission" date="2020-08" db="EMBL/GenBank/DDBJ databases">
        <title>Sequencing the genomes of 1000 actinobacteria strains.</title>
        <authorList>
            <person name="Klenk H.-P."/>
        </authorList>
    </citation>
    <scope>NUCLEOTIDE SEQUENCE [LARGE SCALE GENOMIC DNA]</scope>
    <source>
        <strain evidence="7 8">DSM 43851</strain>
    </source>
</reference>
<evidence type="ECO:0000313" key="7">
    <source>
        <dbReference type="EMBL" id="MBB5897357.1"/>
    </source>
</evidence>
<dbReference type="Pfam" id="PF08031">
    <property type="entry name" value="BBE"/>
    <property type="match status" value="1"/>
</dbReference>
<sequence>MKSPSEEDWRRLGRAVSGRVLRPGDVGFGPASTPFNRRFAGTVPAGVVSVADTVDVQRAVVWARELGVGVSVRGGGHSYAGYSVGSGLVIDMGGLSTVTANGSTGLVTAGGGASMANVYAAIEPCEMAFALGNGATVGIGGLTLGGGYGATSRVHGITADALVATTLVTADGEVLRCDADENADLFWACRGGGGGNFGVNVSFTFQAQAVADCATYVLLWRIEDAEKVFSVVQETVRSAPDAFAARVGVSTTGSDAIVSCIGQHLGSAAELREILDPVLSVAQPFRVAIDDRTYWQAKDDLLHETSAGAFAARTSVLNRPLPDEAISAMLAAVRRWPGSGNPDGGGAALFSWGGAVNRVPVAGTAFAHRDAMFLLSMDTSWAEDDSRAVVDANLGWLGELADTMAPYGSDRSYLNFTDPDLKSWRSAYYGVNYERLSEIKQRVDPDGFFAFAQGIGS</sequence>
<gene>
    <name evidence="7" type="ORF">BJ998_008616</name>
</gene>
<dbReference type="Gene3D" id="3.30.43.10">
    <property type="entry name" value="Uridine Diphospho-n-acetylenolpyruvylglucosamine Reductase, domain 2"/>
    <property type="match status" value="1"/>
</dbReference>
<proteinExistence type="inferred from homology"/>
<evidence type="ECO:0000256" key="5">
    <source>
        <dbReference type="ARBA" id="ARBA00023002"/>
    </source>
</evidence>
<keyword evidence="4" id="KW-0274">FAD</keyword>
<keyword evidence="8" id="KW-1185">Reference proteome</keyword>
<dbReference type="Pfam" id="PF01565">
    <property type="entry name" value="FAD_binding_4"/>
    <property type="match status" value="1"/>
</dbReference>
<dbReference type="InterPro" id="IPR006093">
    <property type="entry name" value="Oxy_OxRdtase_FAD_BS"/>
</dbReference>
<evidence type="ECO:0000256" key="3">
    <source>
        <dbReference type="ARBA" id="ARBA00022630"/>
    </source>
</evidence>
<dbReference type="InterPro" id="IPR036318">
    <property type="entry name" value="FAD-bd_PCMH-like_sf"/>
</dbReference>
<keyword evidence="5" id="KW-0560">Oxidoreductase</keyword>
<dbReference type="GO" id="GO:0016491">
    <property type="term" value="F:oxidoreductase activity"/>
    <property type="evidence" value="ECO:0007669"/>
    <property type="project" value="UniProtKB-KW"/>
</dbReference>
<evidence type="ECO:0000256" key="4">
    <source>
        <dbReference type="ARBA" id="ARBA00022827"/>
    </source>
</evidence>
<dbReference type="SUPFAM" id="SSF56176">
    <property type="entry name" value="FAD-binding/transporter-associated domain-like"/>
    <property type="match status" value="1"/>
</dbReference>
<comment type="similarity">
    <text evidence="2">Belongs to the oxygen-dependent FAD-linked oxidoreductase family.</text>
</comment>
<dbReference type="SUPFAM" id="SSF55103">
    <property type="entry name" value="FAD-linked oxidases, C-terminal domain"/>
    <property type="match status" value="1"/>
</dbReference>
<dbReference type="EMBL" id="JACHIR010000003">
    <property type="protein sequence ID" value="MBB5897357.1"/>
    <property type="molecule type" value="Genomic_DNA"/>
</dbReference>
<evidence type="ECO:0000256" key="2">
    <source>
        <dbReference type="ARBA" id="ARBA00005466"/>
    </source>
</evidence>
<comment type="cofactor">
    <cofactor evidence="1">
        <name>FAD</name>
        <dbReference type="ChEBI" id="CHEBI:57692"/>
    </cofactor>
</comment>
<dbReference type="InterPro" id="IPR016166">
    <property type="entry name" value="FAD-bd_PCMH"/>
</dbReference>
<dbReference type="InterPro" id="IPR016164">
    <property type="entry name" value="FAD-linked_Oxase-like_C"/>
</dbReference>
<dbReference type="InterPro" id="IPR016169">
    <property type="entry name" value="FAD-bd_PCMH_sub2"/>
</dbReference>